<accession>B3MQE5</accession>
<feature type="region of interest" description="Disordered" evidence="10">
    <location>
        <begin position="138"/>
        <end position="182"/>
    </location>
</feature>
<dbReference type="InterPro" id="IPR032454">
    <property type="entry name" value="Histone_H2A_C"/>
</dbReference>
<organism evidence="13 14">
    <name type="scientific">Drosophila ananassae</name>
    <name type="common">Fruit fly</name>
    <dbReference type="NCBI Taxonomy" id="7217"/>
    <lineage>
        <taxon>Eukaryota</taxon>
        <taxon>Metazoa</taxon>
        <taxon>Ecdysozoa</taxon>
        <taxon>Arthropoda</taxon>
        <taxon>Hexapoda</taxon>
        <taxon>Insecta</taxon>
        <taxon>Pterygota</taxon>
        <taxon>Neoptera</taxon>
        <taxon>Endopterygota</taxon>
        <taxon>Diptera</taxon>
        <taxon>Brachycera</taxon>
        <taxon>Muscomorpha</taxon>
        <taxon>Ephydroidea</taxon>
        <taxon>Drosophilidae</taxon>
        <taxon>Drosophila</taxon>
        <taxon>Sophophora</taxon>
    </lineage>
</organism>
<evidence type="ECO:0000256" key="10">
    <source>
        <dbReference type="SAM" id="MobiDB-lite"/>
    </source>
</evidence>
<dbReference type="PhylomeDB" id="B3MQE5"/>
<dbReference type="InterPro" id="IPR002119">
    <property type="entry name" value="Histone_H2A"/>
</dbReference>
<dbReference type="InterPro" id="IPR009072">
    <property type="entry name" value="Histone-fold"/>
</dbReference>
<dbReference type="Pfam" id="PF00125">
    <property type="entry name" value="Histone"/>
    <property type="match status" value="1"/>
</dbReference>
<evidence type="ECO:0000259" key="11">
    <source>
        <dbReference type="Pfam" id="PF00125"/>
    </source>
</evidence>
<dbReference type="SMR" id="B3MQE5"/>
<dbReference type="SUPFAM" id="SSF47113">
    <property type="entry name" value="Histone-fold"/>
    <property type="match status" value="1"/>
</dbReference>
<dbReference type="InterPro" id="IPR007125">
    <property type="entry name" value="H2A/H2B/H3"/>
</dbReference>
<comment type="subcellular location">
    <subcellularLocation>
        <location evidence="2">Chromosome</location>
    </subcellularLocation>
    <subcellularLocation>
        <location evidence="1 9">Nucleus</location>
    </subcellularLocation>
</comment>
<dbReference type="STRING" id="7217.B3MQE5"/>
<evidence type="ECO:0000256" key="5">
    <source>
        <dbReference type="ARBA" id="ARBA00022499"/>
    </source>
</evidence>
<comment type="similarity">
    <text evidence="3 9">Belongs to the histone H2A family.</text>
</comment>
<keyword evidence="5" id="KW-1017">Isopeptide bond</keyword>
<comment type="subunit">
    <text evidence="9">The nucleosome is a histone octamer containing two molecules each of H2A, H2B, H3 and H4 assembled in one H3-H4 heterotetramer and two H2A-H2B heterodimers. The octamer wraps approximately 147 bp of DNA.</text>
</comment>
<dbReference type="SMART" id="SM00414">
    <property type="entry name" value="H2A"/>
    <property type="match status" value="1"/>
</dbReference>
<keyword evidence="14" id="KW-1185">Reference proteome</keyword>
<dbReference type="PROSITE" id="PS00046">
    <property type="entry name" value="HISTONE_H2A"/>
    <property type="match status" value="1"/>
</dbReference>
<dbReference type="Proteomes" id="UP000007801">
    <property type="component" value="Unassembled WGS sequence"/>
</dbReference>
<feature type="domain" description="Histone H2A C-terminal" evidence="12">
    <location>
        <begin position="119"/>
        <end position="148"/>
    </location>
</feature>
<dbReference type="KEGG" id="dan:6502970"/>
<evidence type="ECO:0000256" key="9">
    <source>
        <dbReference type="RuleBase" id="RU003767"/>
    </source>
</evidence>
<feature type="compositionally biased region" description="Basic and acidic residues" evidence="10">
    <location>
        <begin position="11"/>
        <end position="39"/>
    </location>
</feature>
<keyword evidence="8 9" id="KW-0544">Nucleosome core</keyword>
<dbReference type="HOGENOM" id="CLU_062828_2_1_1"/>
<evidence type="ECO:0000256" key="2">
    <source>
        <dbReference type="ARBA" id="ARBA00004286"/>
    </source>
</evidence>
<proteinExistence type="inferred from homology"/>
<dbReference type="eggNOG" id="KOG1757">
    <property type="taxonomic scope" value="Eukaryota"/>
</dbReference>
<feature type="region of interest" description="Disordered" evidence="10">
    <location>
        <begin position="1"/>
        <end position="49"/>
    </location>
</feature>
<name>B3MQE5_DROAN</name>
<dbReference type="GO" id="GO:0000786">
    <property type="term" value="C:nucleosome"/>
    <property type="evidence" value="ECO:0007669"/>
    <property type="project" value="UniProtKB-KW"/>
</dbReference>
<evidence type="ECO:0000313" key="14">
    <source>
        <dbReference type="Proteomes" id="UP000007801"/>
    </source>
</evidence>
<evidence type="ECO:0000256" key="6">
    <source>
        <dbReference type="ARBA" id="ARBA00023125"/>
    </source>
</evidence>
<sequence>MAGGKSSKNQDSGKGKSNKTEDSGKEKANQTEDSGKETAKPMSRSARAGLKFPVGRIHRHLKSRTTSHVRVGATAAVYSATIMEYLTSEVIEMAGMASKDHNAKRITARHLQLAIRGDEDLTNLVKAIIPGGGVIPHIHAPLLPKDEESPGPEDPEPEKSQEEETDEEAENEDDEKKEKKAE</sequence>
<dbReference type="GO" id="GO:0003677">
    <property type="term" value="F:DNA binding"/>
    <property type="evidence" value="ECO:0007669"/>
    <property type="project" value="UniProtKB-KW"/>
</dbReference>
<keyword evidence="7 9" id="KW-0539">Nucleus</keyword>
<dbReference type="OrthoDB" id="9421954at2759"/>
<dbReference type="Gene3D" id="1.10.20.10">
    <property type="entry name" value="Histone, subunit A"/>
    <property type="match status" value="1"/>
</dbReference>
<evidence type="ECO:0000259" key="12">
    <source>
        <dbReference type="Pfam" id="PF16211"/>
    </source>
</evidence>
<dbReference type="FunFam" id="1.10.20.10:FF:000005">
    <property type="entry name" value="Histone H2A"/>
    <property type="match status" value="1"/>
</dbReference>
<feature type="compositionally biased region" description="Acidic residues" evidence="10">
    <location>
        <begin position="163"/>
        <end position="173"/>
    </location>
</feature>
<dbReference type="GO" id="GO:0046982">
    <property type="term" value="F:protein heterodimerization activity"/>
    <property type="evidence" value="ECO:0007669"/>
    <property type="project" value="InterPro"/>
</dbReference>
<evidence type="ECO:0000256" key="3">
    <source>
        <dbReference type="ARBA" id="ARBA00010691"/>
    </source>
</evidence>
<evidence type="ECO:0000256" key="7">
    <source>
        <dbReference type="ARBA" id="ARBA00023242"/>
    </source>
</evidence>
<dbReference type="InParanoid" id="B3MQE5"/>
<dbReference type="EMBL" id="CH902621">
    <property type="protein sequence ID" value="EDV44571.1"/>
    <property type="molecule type" value="Genomic_DNA"/>
</dbReference>
<evidence type="ECO:0000313" key="13">
    <source>
        <dbReference type="EMBL" id="EDV44571.1"/>
    </source>
</evidence>
<feature type="domain" description="Core Histone H2A/H2B/H3" evidence="11">
    <location>
        <begin position="34"/>
        <end position="117"/>
    </location>
</feature>
<gene>
    <name evidence="13" type="primary">Dana\GF20259</name>
    <name evidence="13" type="synonym">dana_GLEANR_2671</name>
    <name evidence="13" type="ORF">GF20259</name>
</gene>
<dbReference type="InterPro" id="IPR032458">
    <property type="entry name" value="Histone_H2A_CS"/>
</dbReference>
<keyword evidence="6 9" id="KW-0238">DNA-binding</keyword>
<dbReference type="GO" id="GO:0030527">
    <property type="term" value="F:structural constituent of chromatin"/>
    <property type="evidence" value="ECO:0007669"/>
    <property type="project" value="InterPro"/>
</dbReference>
<evidence type="ECO:0000256" key="4">
    <source>
        <dbReference type="ARBA" id="ARBA00022454"/>
    </source>
</evidence>
<evidence type="ECO:0000256" key="1">
    <source>
        <dbReference type="ARBA" id="ARBA00004123"/>
    </source>
</evidence>
<dbReference type="CDD" id="cd00074">
    <property type="entry name" value="HFD_H2A"/>
    <property type="match status" value="1"/>
</dbReference>
<dbReference type="GO" id="GO:0005634">
    <property type="term" value="C:nucleus"/>
    <property type="evidence" value="ECO:0007669"/>
    <property type="project" value="UniProtKB-SubCell"/>
</dbReference>
<dbReference type="GeneID" id="6502970"/>
<dbReference type="PANTHER" id="PTHR23430">
    <property type="entry name" value="HISTONE H2A"/>
    <property type="match status" value="1"/>
</dbReference>
<dbReference type="AlphaFoldDB" id="B3MQE5"/>
<reference evidence="13 14" key="1">
    <citation type="journal article" date="2007" name="Nature">
        <title>Evolution of genes and genomes on the Drosophila phylogeny.</title>
        <authorList>
            <consortium name="Drosophila 12 Genomes Consortium"/>
            <person name="Clark A.G."/>
            <person name="Eisen M.B."/>
            <person name="Smith D.R."/>
            <person name="Bergman C.M."/>
            <person name="Oliver B."/>
            <person name="Markow T.A."/>
            <person name="Kaufman T.C."/>
            <person name="Kellis M."/>
            <person name="Gelbart W."/>
            <person name="Iyer V.N."/>
            <person name="Pollard D.A."/>
            <person name="Sackton T.B."/>
            <person name="Larracuente A.M."/>
            <person name="Singh N.D."/>
            <person name="Abad J.P."/>
            <person name="Abt D.N."/>
            <person name="Adryan B."/>
            <person name="Aguade M."/>
            <person name="Akashi H."/>
            <person name="Anderson W.W."/>
            <person name="Aquadro C.F."/>
            <person name="Ardell D.H."/>
            <person name="Arguello R."/>
            <person name="Artieri C.G."/>
            <person name="Barbash D.A."/>
            <person name="Barker D."/>
            <person name="Barsanti P."/>
            <person name="Batterham P."/>
            <person name="Batzoglou S."/>
            <person name="Begun D."/>
            <person name="Bhutkar A."/>
            <person name="Blanco E."/>
            <person name="Bosak S.A."/>
            <person name="Bradley R.K."/>
            <person name="Brand A.D."/>
            <person name="Brent M.R."/>
            <person name="Brooks A.N."/>
            <person name="Brown R.H."/>
            <person name="Butlin R.K."/>
            <person name="Caggese C."/>
            <person name="Calvi B.R."/>
            <person name="Bernardo de Carvalho A."/>
            <person name="Caspi A."/>
            <person name="Castrezana S."/>
            <person name="Celniker S.E."/>
            <person name="Chang J.L."/>
            <person name="Chapple C."/>
            <person name="Chatterji S."/>
            <person name="Chinwalla A."/>
            <person name="Civetta A."/>
            <person name="Clifton S.W."/>
            <person name="Comeron J.M."/>
            <person name="Costello J.C."/>
            <person name="Coyne J.A."/>
            <person name="Daub J."/>
            <person name="David R.G."/>
            <person name="Delcher A.L."/>
            <person name="Delehaunty K."/>
            <person name="Do C.B."/>
            <person name="Ebling H."/>
            <person name="Edwards K."/>
            <person name="Eickbush T."/>
            <person name="Evans J.D."/>
            <person name="Filipski A."/>
            <person name="Findeiss S."/>
            <person name="Freyhult E."/>
            <person name="Fulton L."/>
            <person name="Fulton R."/>
            <person name="Garcia A.C."/>
            <person name="Gardiner A."/>
            <person name="Garfield D.A."/>
            <person name="Garvin B.E."/>
            <person name="Gibson G."/>
            <person name="Gilbert D."/>
            <person name="Gnerre S."/>
            <person name="Godfrey J."/>
            <person name="Good R."/>
            <person name="Gotea V."/>
            <person name="Gravely B."/>
            <person name="Greenberg A.J."/>
            <person name="Griffiths-Jones S."/>
            <person name="Gross S."/>
            <person name="Guigo R."/>
            <person name="Gustafson E.A."/>
            <person name="Haerty W."/>
            <person name="Hahn M.W."/>
            <person name="Halligan D.L."/>
            <person name="Halpern A.L."/>
            <person name="Halter G.M."/>
            <person name="Han M.V."/>
            <person name="Heger A."/>
            <person name="Hillier L."/>
            <person name="Hinrichs A.S."/>
            <person name="Holmes I."/>
            <person name="Hoskins R.A."/>
            <person name="Hubisz M.J."/>
            <person name="Hultmark D."/>
            <person name="Huntley M.A."/>
            <person name="Jaffe D.B."/>
            <person name="Jagadeeshan S."/>
            <person name="Jeck W.R."/>
            <person name="Johnson J."/>
            <person name="Jones C.D."/>
            <person name="Jordan W.C."/>
            <person name="Karpen G.H."/>
            <person name="Kataoka E."/>
            <person name="Keightley P.D."/>
            <person name="Kheradpour P."/>
            <person name="Kirkness E.F."/>
            <person name="Koerich L.B."/>
            <person name="Kristiansen K."/>
            <person name="Kudrna D."/>
            <person name="Kulathinal R.J."/>
            <person name="Kumar S."/>
            <person name="Kwok R."/>
            <person name="Lander E."/>
            <person name="Langley C.H."/>
            <person name="Lapoint R."/>
            <person name="Lazzaro B.P."/>
            <person name="Lee S.J."/>
            <person name="Levesque L."/>
            <person name="Li R."/>
            <person name="Lin C.F."/>
            <person name="Lin M.F."/>
            <person name="Lindblad-Toh K."/>
            <person name="Llopart A."/>
            <person name="Long M."/>
            <person name="Low L."/>
            <person name="Lozovsky E."/>
            <person name="Lu J."/>
            <person name="Luo M."/>
            <person name="Machado C.A."/>
            <person name="Makalowski W."/>
            <person name="Marzo M."/>
            <person name="Matsuda M."/>
            <person name="Matzkin L."/>
            <person name="McAllister B."/>
            <person name="McBride C.S."/>
            <person name="McKernan B."/>
            <person name="McKernan K."/>
            <person name="Mendez-Lago M."/>
            <person name="Minx P."/>
            <person name="Mollenhauer M.U."/>
            <person name="Montooth K."/>
            <person name="Mount S.M."/>
            <person name="Mu X."/>
            <person name="Myers E."/>
            <person name="Negre B."/>
            <person name="Newfeld S."/>
            <person name="Nielsen R."/>
            <person name="Noor M.A."/>
            <person name="O'Grady P."/>
            <person name="Pachter L."/>
            <person name="Papaceit M."/>
            <person name="Parisi M.J."/>
            <person name="Parisi M."/>
            <person name="Parts L."/>
            <person name="Pedersen J.S."/>
            <person name="Pesole G."/>
            <person name="Phillippy A.M."/>
            <person name="Ponting C.P."/>
            <person name="Pop M."/>
            <person name="Porcelli D."/>
            <person name="Powell J.R."/>
            <person name="Prohaska S."/>
            <person name="Pruitt K."/>
            <person name="Puig M."/>
            <person name="Quesneville H."/>
            <person name="Ram K.R."/>
            <person name="Rand D."/>
            <person name="Rasmussen M.D."/>
            <person name="Reed L.K."/>
            <person name="Reenan R."/>
            <person name="Reily A."/>
            <person name="Remington K.A."/>
            <person name="Rieger T.T."/>
            <person name="Ritchie M.G."/>
            <person name="Robin C."/>
            <person name="Rogers Y.H."/>
            <person name="Rohde C."/>
            <person name="Rozas J."/>
            <person name="Rubenfield M.J."/>
            <person name="Ruiz A."/>
            <person name="Russo S."/>
            <person name="Salzberg S.L."/>
            <person name="Sanchez-Gracia A."/>
            <person name="Saranga D.J."/>
            <person name="Sato H."/>
            <person name="Schaeffer S.W."/>
            <person name="Schatz M.C."/>
            <person name="Schlenke T."/>
            <person name="Schwartz R."/>
            <person name="Segarra C."/>
            <person name="Singh R.S."/>
            <person name="Sirot L."/>
            <person name="Sirota M."/>
            <person name="Sisneros N.B."/>
            <person name="Smith C.D."/>
            <person name="Smith T.F."/>
            <person name="Spieth J."/>
            <person name="Stage D.E."/>
            <person name="Stark A."/>
            <person name="Stephan W."/>
            <person name="Strausberg R.L."/>
            <person name="Strempel S."/>
            <person name="Sturgill D."/>
            <person name="Sutton G."/>
            <person name="Sutton G.G."/>
            <person name="Tao W."/>
            <person name="Teichmann S."/>
            <person name="Tobari Y.N."/>
            <person name="Tomimura Y."/>
            <person name="Tsolas J.M."/>
            <person name="Valente V.L."/>
            <person name="Venter E."/>
            <person name="Venter J.C."/>
            <person name="Vicario S."/>
            <person name="Vieira F.G."/>
            <person name="Vilella A.J."/>
            <person name="Villasante A."/>
            <person name="Walenz B."/>
            <person name="Wang J."/>
            <person name="Wasserman M."/>
            <person name="Watts T."/>
            <person name="Wilson D."/>
            <person name="Wilson R.K."/>
            <person name="Wing R.A."/>
            <person name="Wolfner M.F."/>
            <person name="Wong A."/>
            <person name="Wong G.K."/>
            <person name="Wu C.I."/>
            <person name="Wu G."/>
            <person name="Yamamoto D."/>
            <person name="Yang H.P."/>
            <person name="Yang S.P."/>
            <person name="Yorke J.A."/>
            <person name="Yoshida K."/>
            <person name="Zdobnov E."/>
            <person name="Zhang P."/>
            <person name="Zhang Y."/>
            <person name="Zimin A.V."/>
            <person name="Baldwin J."/>
            <person name="Abdouelleil A."/>
            <person name="Abdulkadir J."/>
            <person name="Abebe A."/>
            <person name="Abera B."/>
            <person name="Abreu J."/>
            <person name="Acer S.C."/>
            <person name="Aftuck L."/>
            <person name="Alexander A."/>
            <person name="An P."/>
            <person name="Anderson E."/>
            <person name="Anderson S."/>
            <person name="Arachi H."/>
            <person name="Azer M."/>
            <person name="Bachantsang P."/>
            <person name="Barry A."/>
            <person name="Bayul T."/>
            <person name="Berlin A."/>
            <person name="Bessette D."/>
            <person name="Bloom T."/>
            <person name="Blye J."/>
            <person name="Boguslavskiy L."/>
            <person name="Bonnet C."/>
            <person name="Boukhgalter B."/>
            <person name="Bourzgui I."/>
            <person name="Brown A."/>
            <person name="Cahill P."/>
            <person name="Channer S."/>
            <person name="Cheshatsang Y."/>
            <person name="Chuda L."/>
            <person name="Citroen M."/>
            <person name="Collymore A."/>
            <person name="Cooke P."/>
            <person name="Costello M."/>
            <person name="D'Aco K."/>
            <person name="Daza R."/>
            <person name="De Haan G."/>
            <person name="DeGray S."/>
            <person name="DeMaso C."/>
            <person name="Dhargay N."/>
            <person name="Dooley K."/>
            <person name="Dooley E."/>
            <person name="Doricent M."/>
            <person name="Dorje P."/>
            <person name="Dorjee K."/>
            <person name="Dupes A."/>
            <person name="Elong R."/>
            <person name="Falk J."/>
            <person name="Farina A."/>
            <person name="Faro S."/>
            <person name="Ferguson D."/>
            <person name="Fisher S."/>
            <person name="Foley C.D."/>
            <person name="Franke A."/>
            <person name="Friedrich D."/>
            <person name="Gadbois L."/>
            <person name="Gearin G."/>
            <person name="Gearin C.R."/>
            <person name="Giannoukos G."/>
            <person name="Goode T."/>
            <person name="Graham J."/>
            <person name="Grandbois E."/>
            <person name="Grewal S."/>
            <person name="Gyaltsen K."/>
            <person name="Hafez N."/>
            <person name="Hagos B."/>
            <person name="Hall J."/>
            <person name="Henson C."/>
            <person name="Hollinger A."/>
            <person name="Honan T."/>
            <person name="Huard M.D."/>
            <person name="Hughes L."/>
            <person name="Hurhula B."/>
            <person name="Husby M.E."/>
            <person name="Kamat A."/>
            <person name="Kanga B."/>
            <person name="Kashin S."/>
            <person name="Khazanovich D."/>
            <person name="Kisner P."/>
            <person name="Lance K."/>
            <person name="Lara M."/>
            <person name="Lee W."/>
            <person name="Lennon N."/>
            <person name="Letendre F."/>
            <person name="LeVine R."/>
            <person name="Lipovsky A."/>
            <person name="Liu X."/>
            <person name="Liu J."/>
            <person name="Liu S."/>
            <person name="Lokyitsang T."/>
            <person name="Lokyitsang Y."/>
            <person name="Lubonja R."/>
            <person name="Lui A."/>
            <person name="MacDonald P."/>
            <person name="Magnisalis V."/>
            <person name="Maru K."/>
            <person name="Matthews C."/>
            <person name="McCusker W."/>
            <person name="McDonough S."/>
            <person name="Mehta T."/>
            <person name="Meldrim J."/>
            <person name="Meneus L."/>
            <person name="Mihai O."/>
            <person name="Mihalev A."/>
            <person name="Mihova T."/>
            <person name="Mittelman R."/>
            <person name="Mlenga V."/>
            <person name="Montmayeur A."/>
            <person name="Mulrain L."/>
            <person name="Navidi A."/>
            <person name="Naylor J."/>
            <person name="Negash T."/>
            <person name="Nguyen T."/>
            <person name="Nguyen N."/>
            <person name="Nicol R."/>
            <person name="Norbu C."/>
            <person name="Norbu N."/>
            <person name="Novod N."/>
            <person name="O'Neill B."/>
            <person name="Osman S."/>
            <person name="Markiewicz E."/>
            <person name="Oyono O.L."/>
            <person name="Patti C."/>
            <person name="Phunkhang P."/>
            <person name="Pierre F."/>
            <person name="Priest M."/>
            <person name="Raghuraman S."/>
            <person name="Rege F."/>
            <person name="Reyes R."/>
            <person name="Rise C."/>
            <person name="Rogov P."/>
            <person name="Ross K."/>
            <person name="Ryan E."/>
            <person name="Settipalli S."/>
            <person name="Shea T."/>
            <person name="Sherpa N."/>
            <person name="Shi L."/>
            <person name="Shih D."/>
            <person name="Sparrow T."/>
            <person name="Spaulding J."/>
            <person name="Stalker J."/>
            <person name="Stange-Thomann N."/>
            <person name="Stavropoulos S."/>
            <person name="Stone C."/>
            <person name="Strader C."/>
            <person name="Tesfaye S."/>
            <person name="Thomson T."/>
            <person name="Thoulutsang Y."/>
            <person name="Thoulutsang D."/>
            <person name="Topham K."/>
            <person name="Topping I."/>
            <person name="Tsamla T."/>
            <person name="Vassiliev H."/>
            <person name="Vo A."/>
            <person name="Wangchuk T."/>
            <person name="Wangdi T."/>
            <person name="Weiand M."/>
            <person name="Wilkinson J."/>
            <person name="Wilson A."/>
            <person name="Yadav S."/>
            <person name="Young G."/>
            <person name="Yu Q."/>
            <person name="Zembek L."/>
            <person name="Zhong D."/>
            <person name="Zimmer A."/>
            <person name="Zwirko Z."/>
            <person name="Jaffe D.B."/>
            <person name="Alvarez P."/>
            <person name="Brockman W."/>
            <person name="Butler J."/>
            <person name="Chin C."/>
            <person name="Gnerre S."/>
            <person name="Grabherr M."/>
            <person name="Kleber M."/>
            <person name="Mauceli E."/>
            <person name="MacCallum I."/>
        </authorList>
    </citation>
    <scope>NUCLEOTIDE SEQUENCE [LARGE SCALE GENOMIC DNA]</scope>
    <source>
        <strain evidence="14">Tucson 14024-0371.13</strain>
    </source>
</reference>
<protein>
    <recommendedName>
        <fullName evidence="9">Histone H2A</fullName>
    </recommendedName>
</protein>
<dbReference type="PRINTS" id="PR00620">
    <property type="entry name" value="HISTONEH2A"/>
</dbReference>
<dbReference type="Pfam" id="PF16211">
    <property type="entry name" value="Histone_H2A_C"/>
    <property type="match status" value="1"/>
</dbReference>
<keyword evidence="4 9" id="KW-0158">Chromosome</keyword>
<evidence type="ECO:0000256" key="8">
    <source>
        <dbReference type="ARBA" id="ARBA00023269"/>
    </source>
</evidence>
<feature type="compositionally biased region" description="Polar residues" evidence="10">
    <location>
        <begin position="1"/>
        <end position="10"/>
    </location>
</feature>